<dbReference type="AlphaFoldDB" id="A0A6B9ZDB7"/>
<evidence type="ECO:0000313" key="3">
    <source>
        <dbReference type="Proteomes" id="UP000476411"/>
    </source>
</evidence>
<feature type="compositionally biased region" description="Basic and acidic residues" evidence="1">
    <location>
        <begin position="16"/>
        <end position="31"/>
    </location>
</feature>
<evidence type="ECO:0000313" key="2">
    <source>
        <dbReference type="EMBL" id="QHS59481.1"/>
    </source>
</evidence>
<proteinExistence type="predicted"/>
<evidence type="ECO:0000256" key="1">
    <source>
        <dbReference type="SAM" id="MobiDB-lite"/>
    </source>
</evidence>
<keyword evidence="3" id="KW-1185">Reference proteome</keyword>
<reference evidence="2 3" key="1">
    <citation type="submission" date="2020-01" db="EMBL/GenBank/DDBJ databases">
        <title>Complete genome sequence of Chitinophaga sp. H33E-04 isolated from quinoa roots.</title>
        <authorList>
            <person name="Weon H.-Y."/>
            <person name="Lee S.A."/>
        </authorList>
    </citation>
    <scope>NUCLEOTIDE SEQUENCE [LARGE SCALE GENOMIC DNA]</scope>
    <source>
        <strain evidence="2 3">H33E-04</strain>
    </source>
</reference>
<name>A0A6B9ZDB7_9BACT</name>
<feature type="compositionally biased region" description="Polar residues" evidence="1">
    <location>
        <begin position="1"/>
        <end position="15"/>
    </location>
</feature>
<protein>
    <submittedName>
        <fullName evidence="2">Uncharacterized protein</fullName>
    </submittedName>
</protein>
<sequence length="68" mass="7759">MTNIKQGQQSPGNNTHNEHISTNGKKERDDDIFLQPDEDNTLQTPEEFAKDKGSRLEDEDEISVNTEE</sequence>
<organism evidence="2 3">
    <name type="scientific">Chitinophaga agri</name>
    <dbReference type="NCBI Taxonomy" id="2703787"/>
    <lineage>
        <taxon>Bacteria</taxon>
        <taxon>Pseudomonadati</taxon>
        <taxon>Bacteroidota</taxon>
        <taxon>Chitinophagia</taxon>
        <taxon>Chitinophagales</taxon>
        <taxon>Chitinophagaceae</taxon>
        <taxon>Chitinophaga</taxon>
    </lineage>
</organism>
<gene>
    <name evidence="2" type="ORF">GWR21_07740</name>
</gene>
<dbReference type="Proteomes" id="UP000476411">
    <property type="component" value="Chromosome"/>
</dbReference>
<feature type="compositionally biased region" description="Basic and acidic residues" evidence="1">
    <location>
        <begin position="47"/>
        <end position="56"/>
    </location>
</feature>
<dbReference type="KEGG" id="chih:GWR21_07740"/>
<accession>A0A6B9ZDB7</accession>
<dbReference type="RefSeq" id="WP_162331176.1">
    <property type="nucleotide sequence ID" value="NZ_CP048113.1"/>
</dbReference>
<feature type="region of interest" description="Disordered" evidence="1">
    <location>
        <begin position="1"/>
        <end position="68"/>
    </location>
</feature>
<feature type="compositionally biased region" description="Acidic residues" evidence="1">
    <location>
        <begin position="57"/>
        <end position="68"/>
    </location>
</feature>
<dbReference type="EMBL" id="CP048113">
    <property type="protein sequence ID" value="QHS59481.1"/>
    <property type="molecule type" value="Genomic_DNA"/>
</dbReference>